<dbReference type="AlphaFoldDB" id="A0A8J2SZM2"/>
<sequence>SQRPESSLLSRTNRGSTTLPATRGSTALLPSPSHAPPGQRGLPLGDATTWGSPGTWATMREDARFLSHTANSVTNHQITKRRYRSAAANLTDADTHGRAAVASFSHVPEVRTSVLAPVGTFRANKDLVTPPSTPPASPTPHDFDRYDRGPGPYPTVSDDVRISEAYKLAPQTLFKGPAGRELRRQMNRANPRGRRGPSLRPFDRDTKPGGCRSVEGQQKTQERLTWLAPPVSESSADASVIWAAADARLPKEEPPRLEAKAPAAPVGDRPMVKATQSVSLDDAASWLSDAVPKDFDGLFAGQAPAPAPGEELLDPPQCDYKDIEGTLTTFVEAIPRGAYDDHERATLEKVLGTQASARLIGLSVHLVYWSVIYPAFRGSGSGYLRHGAHDEENHDQLYAECLAAFGHVKTDLVTTARRKRVKDIRVNGALLPVVVLAVKRSVDDILSRTYAYLILEEGRALLQQGLATLSEIIDAGEFNAPVFVGHHRYHTFEGTIIHVREDQEYDVTYDEGGTETRVPARFLRRRTGASVDKVPLVVGEAVEVHSDRHRVPEISYHRAALVGNRHRATSAAATALYADSLDPKIRMLARPESRLRGAVPKTPGSVPTTAQSAVYRDLASSVGYSAQRPHVSPFPRKDNGRILARMKHKYRDLLSQKPDYTPHTRGPGREQPAFWAVDNHAYQERRHATPFNGDSHFK</sequence>
<evidence type="ECO:0000313" key="2">
    <source>
        <dbReference type="EMBL" id="CAH0376649.1"/>
    </source>
</evidence>
<feature type="region of interest" description="Disordered" evidence="1">
    <location>
        <begin position="125"/>
        <end position="147"/>
    </location>
</feature>
<name>A0A8J2SZM2_9STRA</name>
<feature type="compositionally biased region" description="Polar residues" evidence="1">
    <location>
        <begin position="1"/>
        <end position="25"/>
    </location>
</feature>
<keyword evidence="3" id="KW-1185">Reference proteome</keyword>
<feature type="region of interest" description="Disordered" evidence="1">
    <location>
        <begin position="176"/>
        <end position="220"/>
    </location>
</feature>
<dbReference type="EMBL" id="CAKKNE010000005">
    <property type="protein sequence ID" value="CAH0376649.1"/>
    <property type="molecule type" value="Genomic_DNA"/>
</dbReference>
<reference evidence="2" key="1">
    <citation type="submission" date="2021-11" db="EMBL/GenBank/DDBJ databases">
        <authorList>
            <consortium name="Genoscope - CEA"/>
            <person name="William W."/>
        </authorList>
    </citation>
    <scope>NUCLEOTIDE SEQUENCE</scope>
</reference>
<gene>
    <name evidence="2" type="ORF">PECAL_5P12520</name>
</gene>
<feature type="region of interest" description="Disordered" evidence="1">
    <location>
        <begin position="1"/>
        <end position="55"/>
    </location>
</feature>
<evidence type="ECO:0000256" key="1">
    <source>
        <dbReference type="SAM" id="MobiDB-lite"/>
    </source>
</evidence>
<organism evidence="2 3">
    <name type="scientific">Pelagomonas calceolata</name>
    <dbReference type="NCBI Taxonomy" id="35677"/>
    <lineage>
        <taxon>Eukaryota</taxon>
        <taxon>Sar</taxon>
        <taxon>Stramenopiles</taxon>
        <taxon>Ochrophyta</taxon>
        <taxon>Pelagophyceae</taxon>
        <taxon>Pelagomonadales</taxon>
        <taxon>Pelagomonadaceae</taxon>
        <taxon>Pelagomonas</taxon>
    </lineage>
</organism>
<dbReference type="Proteomes" id="UP000789595">
    <property type="component" value="Unassembled WGS sequence"/>
</dbReference>
<accession>A0A8J2SZM2</accession>
<evidence type="ECO:0000313" key="3">
    <source>
        <dbReference type="Proteomes" id="UP000789595"/>
    </source>
</evidence>
<proteinExistence type="predicted"/>
<protein>
    <submittedName>
        <fullName evidence="2">Uncharacterized protein</fullName>
    </submittedName>
</protein>
<feature type="non-terminal residue" evidence="2">
    <location>
        <position position="1"/>
    </location>
</feature>
<comment type="caution">
    <text evidence="2">The sequence shown here is derived from an EMBL/GenBank/DDBJ whole genome shotgun (WGS) entry which is preliminary data.</text>
</comment>